<evidence type="ECO:0000313" key="1">
    <source>
        <dbReference type="EMBL" id="SHO62504.1"/>
    </source>
</evidence>
<dbReference type="Proteomes" id="UP000186406">
    <property type="component" value="Unassembled WGS sequence"/>
</dbReference>
<protein>
    <submittedName>
        <fullName evidence="1">Uncharacterized protein</fullName>
    </submittedName>
</protein>
<dbReference type="STRING" id="1123029.SAMN02745172_01067"/>
<sequence length="334" mass="34970">MFGAWLMLAAQPAAEAASDMLTAPMLSSRTPVLPLPRPGSEESLQPLGVPAAGAVTVPGIPAVPYAQPNTPNTGKPSGQEVPLYLVAKLTPDGKPLNGGVVWRVFGDHPDAAGKLPLVAVAAGGDGEFRLRPGVYFVHAAYGRAGATSRVDLTRSVVSETVVLHAGGLELDAVIDENIPLPADEVTFDIFKAEEDASGERPAVVRGVKPGVIVRLPAGTYHVASHYGGVNAVMRADIEVEAGKLVKATLHHKAAEVTLKLVAKHGGEALANTQWSVKAEDGKVVAEKMGAFPSLVLAEGKYEIVAKNGEKTYSQSFDVEAGQNRDLEVLAQDMR</sequence>
<keyword evidence="2" id="KW-1185">Reference proteome</keyword>
<dbReference type="AlphaFoldDB" id="A0A1M7ZC93"/>
<accession>A0A1M7ZC93</accession>
<organism evidence="1 2">
    <name type="scientific">Pseudoxanthobacter soli DSM 19599</name>
    <dbReference type="NCBI Taxonomy" id="1123029"/>
    <lineage>
        <taxon>Bacteria</taxon>
        <taxon>Pseudomonadati</taxon>
        <taxon>Pseudomonadota</taxon>
        <taxon>Alphaproteobacteria</taxon>
        <taxon>Hyphomicrobiales</taxon>
        <taxon>Segnochrobactraceae</taxon>
        <taxon>Pseudoxanthobacter</taxon>
    </lineage>
</organism>
<reference evidence="1 2" key="1">
    <citation type="submission" date="2016-12" db="EMBL/GenBank/DDBJ databases">
        <authorList>
            <person name="Song W.-J."/>
            <person name="Kurnit D.M."/>
        </authorList>
    </citation>
    <scope>NUCLEOTIDE SEQUENCE [LARGE SCALE GENOMIC DNA]</scope>
    <source>
        <strain evidence="1 2">DSM 19599</strain>
    </source>
</reference>
<dbReference type="EMBL" id="FRXO01000002">
    <property type="protein sequence ID" value="SHO62504.1"/>
    <property type="molecule type" value="Genomic_DNA"/>
</dbReference>
<evidence type="ECO:0000313" key="2">
    <source>
        <dbReference type="Proteomes" id="UP000186406"/>
    </source>
</evidence>
<name>A0A1M7ZC93_9HYPH</name>
<proteinExistence type="predicted"/>
<gene>
    <name evidence="1" type="ORF">SAMN02745172_01067</name>
</gene>